<evidence type="ECO:0000313" key="7">
    <source>
        <dbReference type="EMBL" id="KAL3757901.1"/>
    </source>
</evidence>
<accession>A0ABD3M586</accession>
<dbReference type="SUPFAM" id="SSF82679">
    <property type="entry name" value="N-utilization substance G protein NusG, N-terminal domain"/>
    <property type="match status" value="1"/>
</dbReference>
<dbReference type="AlphaFoldDB" id="A0ABD3M586"/>
<feature type="domain" description="SAP" evidence="6">
    <location>
        <begin position="715"/>
        <end position="749"/>
    </location>
</feature>
<dbReference type="PROSITE" id="PS50800">
    <property type="entry name" value="SAP"/>
    <property type="match status" value="1"/>
</dbReference>
<dbReference type="Gene3D" id="1.10.720.30">
    <property type="entry name" value="SAP domain"/>
    <property type="match status" value="1"/>
</dbReference>
<dbReference type="Gene3D" id="3.30.70.940">
    <property type="entry name" value="NusG, N-terminal domain"/>
    <property type="match status" value="1"/>
</dbReference>
<feature type="compositionally biased region" description="Low complexity" evidence="4">
    <location>
        <begin position="703"/>
        <end position="714"/>
    </location>
</feature>
<sequence length="749" mass="83144">MVSLKHKLGMNLAGCLSFLAATSAFQIPPSLPLTRHSYLIKSKNIEANESSTSAVSATALHGKLWKRLQIEEDDPADGTSWYLINCIAGVEFDLLNQCREVCKHFSTKDVEKFVVPTERHLRSHGDKKKVVDVKVRYPGYVFCKIRLCEDVYETLQELEYARSWMGTVNRKGHKKLPPAPMPLGPEEVAKFKGLEEEQEVFEDMFGGDYTGRADQGADLLSQYAGYDVGQMVKILKGRFEGEDGTIRRLKNGQLMVRMFTYGQNYDEWFDPDAIRPLTDLEVMRGLSGPTTPINQDQFDVSIGKKDPSILEGPMDGDNNMIGSGGGASSLRSGLLQSAGAGGTGRNRREDRIARGETGNRDLFGRSAEDIKREEQNWLAYREQQRAGGSSSSSSGTTAGQPEPVKKKKEGPKKGEDTWGIVERSSWDGGEYGFEANSEEEERERKRRTAELYKDRVPRDRRGRDGRESFDQRQSFRGEVGNRREQNSMERRSVVGQSRDPNRNDNDWSSFSSNSRESTNKEEDFFDSLMSQLSNDLRDDSAENDSRVRGSRRHDNAGPNTAKAFESSSGAEDSFFENLMAELGGAIDKSDSYSSRTSKSEKQIDDDDFFSSLEAELSQSLGGGFQPENESEGEEDVDDFFANLENEMSKVGGGSTGTGVERNDADDFFGSSRDNDADDFFSSLIDDLAQEMSNEETEPEVITSSKAASGSKSSNLASFTVPELKNLLRSKGLKVGGTKAELIDRLQSAS</sequence>
<evidence type="ECO:0000313" key="8">
    <source>
        <dbReference type="Proteomes" id="UP001530293"/>
    </source>
</evidence>
<dbReference type="InterPro" id="IPR043425">
    <property type="entry name" value="NusG-like"/>
</dbReference>
<evidence type="ECO:0000256" key="4">
    <source>
        <dbReference type="SAM" id="MobiDB-lite"/>
    </source>
</evidence>
<feature type="compositionally biased region" description="Basic and acidic residues" evidence="4">
    <location>
        <begin position="535"/>
        <end position="555"/>
    </location>
</feature>
<dbReference type="InterPro" id="IPR006645">
    <property type="entry name" value="NGN-like_dom"/>
</dbReference>
<feature type="compositionally biased region" description="Basic and acidic residues" evidence="4">
    <location>
        <begin position="448"/>
        <end position="492"/>
    </location>
</feature>
<keyword evidence="5" id="KW-0732">Signal</keyword>
<evidence type="ECO:0000256" key="5">
    <source>
        <dbReference type="SAM" id="SignalP"/>
    </source>
</evidence>
<feature type="region of interest" description="Disordered" evidence="4">
    <location>
        <begin position="585"/>
        <end position="670"/>
    </location>
</feature>
<feature type="compositionally biased region" description="Basic and acidic residues" evidence="4">
    <location>
        <begin position="346"/>
        <end position="368"/>
    </location>
</feature>
<feature type="compositionally biased region" description="Low complexity" evidence="4">
    <location>
        <begin position="506"/>
        <end position="516"/>
    </location>
</feature>
<feature type="chain" id="PRO_5044839521" description="SAP domain-containing protein" evidence="5">
    <location>
        <begin position="25"/>
        <end position="749"/>
    </location>
</feature>
<keyword evidence="8" id="KW-1185">Reference proteome</keyword>
<feature type="region of interest" description="Disordered" evidence="4">
    <location>
        <begin position="690"/>
        <end position="714"/>
    </location>
</feature>
<evidence type="ECO:0000256" key="1">
    <source>
        <dbReference type="ARBA" id="ARBA00022814"/>
    </source>
</evidence>
<organism evidence="7 8">
    <name type="scientific">Discostella pseudostelligera</name>
    <dbReference type="NCBI Taxonomy" id="259834"/>
    <lineage>
        <taxon>Eukaryota</taxon>
        <taxon>Sar</taxon>
        <taxon>Stramenopiles</taxon>
        <taxon>Ochrophyta</taxon>
        <taxon>Bacillariophyta</taxon>
        <taxon>Coscinodiscophyceae</taxon>
        <taxon>Thalassiosirophycidae</taxon>
        <taxon>Stephanodiscales</taxon>
        <taxon>Stephanodiscaceae</taxon>
        <taxon>Discostella</taxon>
    </lineage>
</organism>
<dbReference type="SUPFAM" id="SSF68906">
    <property type="entry name" value="SAP domain"/>
    <property type="match status" value="1"/>
</dbReference>
<dbReference type="PANTHER" id="PTHR30265">
    <property type="entry name" value="RHO-INTERACTING TRANSCRIPTION TERMINATION FACTOR NUSG"/>
    <property type="match status" value="1"/>
</dbReference>
<dbReference type="Pfam" id="PF02357">
    <property type="entry name" value="NusG"/>
    <property type="match status" value="1"/>
</dbReference>
<feature type="region of interest" description="Disordered" evidence="4">
    <location>
        <begin position="320"/>
        <end position="368"/>
    </location>
</feature>
<gene>
    <name evidence="7" type="ORF">ACHAWU_002821</name>
</gene>
<dbReference type="EMBL" id="JALLBG020000247">
    <property type="protein sequence ID" value="KAL3757901.1"/>
    <property type="molecule type" value="Genomic_DNA"/>
</dbReference>
<feature type="region of interest" description="Disordered" evidence="4">
    <location>
        <begin position="381"/>
        <end position="570"/>
    </location>
</feature>
<dbReference type="InterPro" id="IPR036361">
    <property type="entry name" value="SAP_dom_sf"/>
</dbReference>
<dbReference type="Proteomes" id="UP001530293">
    <property type="component" value="Unassembled WGS sequence"/>
</dbReference>
<keyword evidence="3" id="KW-0804">Transcription</keyword>
<evidence type="ECO:0000256" key="3">
    <source>
        <dbReference type="ARBA" id="ARBA00023163"/>
    </source>
</evidence>
<dbReference type="GO" id="GO:0031564">
    <property type="term" value="P:transcription antitermination"/>
    <property type="evidence" value="ECO:0007669"/>
    <property type="project" value="UniProtKB-KW"/>
</dbReference>
<dbReference type="SMART" id="SM00513">
    <property type="entry name" value="SAP"/>
    <property type="match status" value="1"/>
</dbReference>
<keyword evidence="2" id="KW-0805">Transcription regulation</keyword>
<dbReference type="InterPro" id="IPR003034">
    <property type="entry name" value="SAP_dom"/>
</dbReference>
<protein>
    <recommendedName>
        <fullName evidence="6">SAP domain-containing protein</fullName>
    </recommendedName>
</protein>
<evidence type="ECO:0000256" key="2">
    <source>
        <dbReference type="ARBA" id="ARBA00023015"/>
    </source>
</evidence>
<dbReference type="PANTHER" id="PTHR30265:SF4">
    <property type="entry name" value="KOW MOTIF FAMILY PROTEIN, EXPRESSED"/>
    <property type="match status" value="1"/>
</dbReference>
<reference evidence="7 8" key="1">
    <citation type="submission" date="2024-10" db="EMBL/GenBank/DDBJ databases">
        <title>Updated reference genomes for cyclostephanoid diatoms.</title>
        <authorList>
            <person name="Roberts W.R."/>
            <person name="Alverson A.J."/>
        </authorList>
    </citation>
    <scope>NUCLEOTIDE SEQUENCE [LARGE SCALE GENOMIC DNA]</scope>
    <source>
        <strain evidence="7 8">AJA232-27</strain>
    </source>
</reference>
<feature type="compositionally biased region" description="Low complexity" evidence="4">
    <location>
        <begin position="328"/>
        <end position="338"/>
    </location>
</feature>
<feature type="compositionally biased region" description="Low complexity" evidence="4">
    <location>
        <begin position="386"/>
        <end position="402"/>
    </location>
</feature>
<dbReference type="InterPro" id="IPR036735">
    <property type="entry name" value="NGN_dom_sf"/>
</dbReference>
<keyword evidence="1" id="KW-0889">Transcription antitermination</keyword>
<feature type="compositionally biased region" description="Acidic residues" evidence="4">
    <location>
        <begin position="628"/>
        <end position="638"/>
    </location>
</feature>
<feature type="signal peptide" evidence="5">
    <location>
        <begin position="1"/>
        <end position="24"/>
    </location>
</feature>
<proteinExistence type="predicted"/>
<name>A0ABD3M586_9STRA</name>
<comment type="caution">
    <text evidence="7">The sequence shown here is derived from an EMBL/GenBank/DDBJ whole genome shotgun (WGS) entry which is preliminary data.</text>
</comment>
<evidence type="ECO:0000259" key="6">
    <source>
        <dbReference type="PROSITE" id="PS50800"/>
    </source>
</evidence>
<dbReference type="Pfam" id="PF02037">
    <property type="entry name" value="SAP"/>
    <property type="match status" value="1"/>
</dbReference>